<evidence type="ECO:0000313" key="3">
    <source>
        <dbReference type="Proteomes" id="UP001597059"/>
    </source>
</evidence>
<sequence length="398" mass="43051">MMAVFGSSSPRMLLQTFANKRALVPILVALLWGYPATRSLVSGVLSDAFLQVSAFVAATLALYYGISHSFSVKGIQNWVSSKAYREILFASVMGVLPGCGGAIVVITQYTKGQIRFGAVVAVLTSTMGDAAFLLISQRPQDAVIVLSVCMLVGVLSGLFTNQFLPAPKLSFGEREGKPEPYQTPSTYMSSVDVWISRINVAFWGVLIIPMAIIALLIAMQYDMDQIPWLSADGVHSLGAMAGFVCLLLWALSARSDRYSELARENDNELPRHWMRKVAQDTQFVTSWVVVAFIVFEIAMLLVGENDFMFSGPWLSGSILLAALIGLLPGCGPQILVTSFYLQNTIPMSALIANAVSNDGDALFPAIALAPKAAALATLYSFVPALIAGYGYYWIVEMP</sequence>
<dbReference type="Pfam" id="PF11449">
    <property type="entry name" value="ArsP_2"/>
    <property type="match status" value="1"/>
</dbReference>
<evidence type="ECO:0000256" key="1">
    <source>
        <dbReference type="SAM" id="Phobius"/>
    </source>
</evidence>
<feature type="transmembrane region" description="Helical" evidence="1">
    <location>
        <begin position="87"/>
        <end position="110"/>
    </location>
</feature>
<keyword evidence="1" id="KW-0812">Transmembrane</keyword>
<name>A0ABW4AZY6_9GAMM</name>
<proteinExistence type="predicted"/>
<feature type="transmembrane region" description="Helical" evidence="1">
    <location>
        <begin position="142"/>
        <end position="164"/>
    </location>
</feature>
<keyword evidence="1" id="KW-1133">Transmembrane helix</keyword>
<feature type="transmembrane region" description="Helical" evidence="1">
    <location>
        <begin position="372"/>
        <end position="394"/>
    </location>
</feature>
<feature type="transmembrane region" description="Helical" evidence="1">
    <location>
        <begin position="283"/>
        <end position="302"/>
    </location>
</feature>
<feature type="transmembrane region" description="Helical" evidence="1">
    <location>
        <begin position="314"/>
        <end position="341"/>
    </location>
</feature>
<feature type="transmembrane region" description="Helical" evidence="1">
    <location>
        <begin position="233"/>
        <end position="251"/>
    </location>
</feature>
<accession>A0ABW4AZY6</accession>
<feature type="transmembrane region" description="Helical" evidence="1">
    <location>
        <begin position="116"/>
        <end position="135"/>
    </location>
</feature>
<gene>
    <name evidence="2" type="ORF">ACFQ45_07110</name>
</gene>
<keyword evidence="1" id="KW-0472">Membrane</keyword>
<dbReference type="NCBIfam" id="NF037962">
    <property type="entry name" value="arsenic_eff"/>
    <property type="match status" value="1"/>
</dbReference>
<feature type="transmembrane region" description="Helical" evidence="1">
    <location>
        <begin position="48"/>
        <end position="66"/>
    </location>
</feature>
<comment type="caution">
    <text evidence="2">The sequence shown here is derived from an EMBL/GenBank/DDBJ whole genome shotgun (WGS) entry which is preliminary data.</text>
</comment>
<organism evidence="2 3">
    <name type="scientific">Rhodanobacter aciditrophus</name>
    <dbReference type="NCBI Taxonomy" id="1623218"/>
    <lineage>
        <taxon>Bacteria</taxon>
        <taxon>Pseudomonadati</taxon>
        <taxon>Pseudomonadota</taxon>
        <taxon>Gammaproteobacteria</taxon>
        <taxon>Lysobacterales</taxon>
        <taxon>Rhodanobacteraceae</taxon>
        <taxon>Rhodanobacter</taxon>
    </lineage>
</organism>
<protein>
    <submittedName>
        <fullName evidence="2">Manganese transporter</fullName>
    </submittedName>
</protein>
<dbReference type="Proteomes" id="UP001597059">
    <property type="component" value="Unassembled WGS sequence"/>
</dbReference>
<dbReference type="EMBL" id="JBHTMN010000007">
    <property type="protein sequence ID" value="MFD1383129.1"/>
    <property type="molecule type" value="Genomic_DNA"/>
</dbReference>
<feature type="transmembrane region" description="Helical" evidence="1">
    <location>
        <begin position="200"/>
        <end position="221"/>
    </location>
</feature>
<keyword evidence="3" id="KW-1185">Reference proteome</keyword>
<reference evidence="3" key="1">
    <citation type="journal article" date="2019" name="Int. J. Syst. Evol. Microbiol.">
        <title>The Global Catalogue of Microorganisms (GCM) 10K type strain sequencing project: providing services to taxonomists for standard genome sequencing and annotation.</title>
        <authorList>
            <consortium name="The Broad Institute Genomics Platform"/>
            <consortium name="The Broad Institute Genome Sequencing Center for Infectious Disease"/>
            <person name="Wu L."/>
            <person name="Ma J."/>
        </authorList>
    </citation>
    <scope>NUCLEOTIDE SEQUENCE [LARGE SCALE GENOMIC DNA]</scope>
    <source>
        <strain evidence="3">JCM 30774</strain>
    </source>
</reference>
<dbReference type="InterPro" id="IPR021552">
    <property type="entry name" value="ArsP_2"/>
</dbReference>
<evidence type="ECO:0000313" key="2">
    <source>
        <dbReference type="EMBL" id="MFD1383129.1"/>
    </source>
</evidence>
<dbReference type="RefSeq" id="WP_377366304.1">
    <property type="nucleotide sequence ID" value="NZ_JBHTMN010000007.1"/>
</dbReference>